<dbReference type="EMBL" id="CAJGYM010000010">
    <property type="protein sequence ID" value="CAD6189302.1"/>
    <property type="molecule type" value="Genomic_DNA"/>
</dbReference>
<evidence type="ECO:0000313" key="1">
    <source>
        <dbReference type="EMBL" id="CAD6189302.1"/>
    </source>
</evidence>
<protein>
    <submittedName>
        <fullName evidence="1">Uncharacterized protein</fullName>
    </submittedName>
</protein>
<accession>A0A8S1H1T8</accession>
<proteinExistence type="predicted"/>
<reference evidence="1" key="1">
    <citation type="submission" date="2020-10" db="EMBL/GenBank/DDBJ databases">
        <authorList>
            <person name="Kikuchi T."/>
        </authorList>
    </citation>
    <scope>NUCLEOTIDE SEQUENCE</scope>
    <source>
        <strain evidence="1">NKZ352</strain>
    </source>
</reference>
<evidence type="ECO:0000313" key="2">
    <source>
        <dbReference type="Proteomes" id="UP000835052"/>
    </source>
</evidence>
<keyword evidence="2" id="KW-1185">Reference proteome</keyword>
<dbReference type="Proteomes" id="UP000835052">
    <property type="component" value="Unassembled WGS sequence"/>
</dbReference>
<comment type="caution">
    <text evidence="1">The sequence shown here is derived from an EMBL/GenBank/DDBJ whole genome shotgun (WGS) entry which is preliminary data.</text>
</comment>
<dbReference type="AlphaFoldDB" id="A0A8S1H1T8"/>
<sequence>MKNIRHASCTSVKKLGSAYTSLKTTAHCRLLPAAFALVSSQMPFSTFSSHVDINLLVPEADGEVSLGALPLRPAVWPPAPPVPRWVAEREAQVAAAAAASALRRAWLPVAAEAAAAGARRLSAR</sequence>
<gene>
    <name evidence="1" type="ORF">CAUJ_LOCUS5221</name>
</gene>
<name>A0A8S1H1T8_9PELO</name>
<organism evidence="1 2">
    <name type="scientific">Caenorhabditis auriculariae</name>
    <dbReference type="NCBI Taxonomy" id="2777116"/>
    <lineage>
        <taxon>Eukaryota</taxon>
        <taxon>Metazoa</taxon>
        <taxon>Ecdysozoa</taxon>
        <taxon>Nematoda</taxon>
        <taxon>Chromadorea</taxon>
        <taxon>Rhabditida</taxon>
        <taxon>Rhabditina</taxon>
        <taxon>Rhabditomorpha</taxon>
        <taxon>Rhabditoidea</taxon>
        <taxon>Rhabditidae</taxon>
        <taxon>Peloderinae</taxon>
        <taxon>Caenorhabditis</taxon>
    </lineage>
</organism>